<evidence type="ECO:0000256" key="3">
    <source>
        <dbReference type="ARBA" id="ARBA00018191"/>
    </source>
</evidence>
<reference evidence="11" key="1">
    <citation type="submission" date="2021-06" db="EMBL/GenBank/DDBJ databases">
        <authorList>
            <person name="Hodson N. C."/>
            <person name="Mongue J. A."/>
            <person name="Jaron S. K."/>
        </authorList>
    </citation>
    <scope>NUCLEOTIDE SEQUENCE</scope>
</reference>
<dbReference type="Proteomes" id="UP000708208">
    <property type="component" value="Unassembled WGS sequence"/>
</dbReference>
<name>A0A8J2Q5P2_9HEXA</name>
<evidence type="ECO:0000256" key="10">
    <source>
        <dbReference type="ARBA" id="ARBA00031497"/>
    </source>
</evidence>
<dbReference type="AlphaFoldDB" id="A0A8J2Q5P2"/>
<dbReference type="PANTHER" id="PTHR21382:SF1">
    <property type="entry name" value="NADH DEHYDROGENASE [UBIQUINONE] 1 ALPHA SUBCOMPLEX SUBUNIT 11"/>
    <property type="match status" value="1"/>
</dbReference>
<dbReference type="GO" id="GO:0006120">
    <property type="term" value="P:mitochondrial electron transport, NADH to ubiquinone"/>
    <property type="evidence" value="ECO:0007669"/>
    <property type="project" value="InterPro"/>
</dbReference>
<sequence length="245" mass="27586">MNLSIQGEIISSEERDEIPPEDRIHGTWRFQEKRFEGCFQFWLCVQSTTMALTDEGRRILGNRVAVDDVRMMRSNFNTIFVGPDGENFLYKNKIMLKYTSLTTLLAAVADVTLNERKGVVPVVRRTIFYAYPIIGGGLAYTFTLNTLASIRNEEHSLLNHFFAGQAAGAVVGAANKCFTTGVVMGIAIGFMGALYKNAKLLGGDLMPDVTKLRKEIGYPFSYKYDFTLVSDVPRRWVRELPKEES</sequence>
<keyword evidence="7" id="KW-0496">Mitochondrion</keyword>
<keyword evidence="8" id="KW-0472">Membrane</keyword>
<keyword evidence="4" id="KW-0812">Transmembrane</keyword>
<organism evidence="11 12">
    <name type="scientific">Allacma fusca</name>
    <dbReference type="NCBI Taxonomy" id="39272"/>
    <lineage>
        <taxon>Eukaryota</taxon>
        <taxon>Metazoa</taxon>
        <taxon>Ecdysozoa</taxon>
        <taxon>Arthropoda</taxon>
        <taxon>Hexapoda</taxon>
        <taxon>Collembola</taxon>
        <taxon>Symphypleona</taxon>
        <taxon>Sminthuridae</taxon>
        <taxon>Allacma</taxon>
    </lineage>
</organism>
<accession>A0A8J2Q5P2</accession>
<gene>
    <name evidence="11" type="ORF">AFUS01_LOCUS44346</name>
</gene>
<keyword evidence="5" id="KW-0999">Mitochondrion inner membrane</keyword>
<keyword evidence="12" id="KW-1185">Reference proteome</keyword>
<evidence type="ECO:0000256" key="9">
    <source>
        <dbReference type="ARBA" id="ARBA00030608"/>
    </source>
</evidence>
<dbReference type="PANTHER" id="PTHR21382">
    <property type="entry name" value="NADH-UBIQUINONE OXIDOREDUCTASE SUBUNIT"/>
    <property type="match status" value="1"/>
</dbReference>
<evidence type="ECO:0000256" key="2">
    <source>
        <dbReference type="ARBA" id="ARBA00008699"/>
    </source>
</evidence>
<dbReference type="InterPro" id="IPR039205">
    <property type="entry name" value="NDUFA11"/>
</dbReference>
<dbReference type="GO" id="GO:0005743">
    <property type="term" value="C:mitochondrial inner membrane"/>
    <property type="evidence" value="ECO:0007669"/>
    <property type="project" value="UniProtKB-SubCell"/>
</dbReference>
<evidence type="ECO:0000256" key="5">
    <source>
        <dbReference type="ARBA" id="ARBA00022792"/>
    </source>
</evidence>
<evidence type="ECO:0000256" key="4">
    <source>
        <dbReference type="ARBA" id="ARBA00022692"/>
    </source>
</evidence>
<evidence type="ECO:0000313" key="11">
    <source>
        <dbReference type="EMBL" id="CAG7834901.1"/>
    </source>
</evidence>
<keyword evidence="6" id="KW-1133">Transmembrane helix</keyword>
<protein>
    <recommendedName>
        <fullName evidence="3">NADH dehydrogenase [ubiquinone] 1 alpha subcomplex subunit 11</fullName>
    </recommendedName>
    <alternativeName>
        <fullName evidence="9">Complex I-B14.7</fullName>
    </alternativeName>
    <alternativeName>
        <fullName evidence="10">NADH-ubiquinone oxidoreductase subunit B14.7</fullName>
    </alternativeName>
</protein>
<evidence type="ECO:0000256" key="8">
    <source>
        <dbReference type="ARBA" id="ARBA00023136"/>
    </source>
</evidence>
<evidence type="ECO:0000256" key="6">
    <source>
        <dbReference type="ARBA" id="ARBA00022989"/>
    </source>
</evidence>
<evidence type="ECO:0000256" key="7">
    <source>
        <dbReference type="ARBA" id="ARBA00023128"/>
    </source>
</evidence>
<evidence type="ECO:0000256" key="1">
    <source>
        <dbReference type="ARBA" id="ARBA00004292"/>
    </source>
</evidence>
<comment type="caution">
    <text evidence="11">The sequence shown here is derived from an EMBL/GenBank/DDBJ whole genome shotgun (WGS) entry which is preliminary data.</text>
</comment>
<evidence type="ECO:0000313" key="12">
    <source>
        <dbReference type="Proteomes" id="UP000708208"/>
    </source>
</evidence>
<dbReference type="EMBL" id="CAJVCH010570435">
    <property type="protein sequence ID" value="CAG7834901.1"/>
    <property type="molecule type" value="Genomic_DNA"/>
</dbReference>
<proteinExistence type="inferred from homology"/>
<dbReference type="GO" id="GO:0045271">
    <property type="term" value="C:respiratory chain complex I"/>
    <property type="evidence" value="ECO:0007669"/>
    <property type="project" value="InterPro"/>
</dbReference>
<comment type="subcellular location">
    <subcellularLocation>
        <location evidence="1">Mitochondrion inner membrane</location>
        <topology evidence="1">Multi-pass membrane protein</topology>
        <orientation evidence="1">Matrix side</orientation>
    </subcellularLocation>
</comment>
<comment type="similarity">
    <text evidence="2">Belongs to the complex I NDUFA11 subunit family.</text>
</comment>